<sequence>MYILVTLLINLAQGAQKVVMNLPSTSTSPHGVIPVSPKLNSSAPAPTAPITNPPDKLLSSTPTHPSSINLAQHH</sequence>
<reference evidence="3" key="2">
    <citation type="submission" date="2023-05" db="EMBL/GenBank/DDBJ databases">
        <authorList>
            <consortium name="Lawrence Berkeley National Laboratory"/>
            <person name="Steindorff A."/>
            <person name="Hensen N."/>
            <person name="Bonometti L."/>
            <person name="Westerberg I."/>
            <person name="Brannstrom I.O."/>
            <person name="Guillou S."/>
            <person name="Cros-Aarteil S."/>
            <person name="Calhoun S."/>
            <person name="Haridas S."/>
            <person name="Kuo A."/>
            <person name="Mondo S."/>
            <person name="Pangilinan J."/>
            <person name="Riley R."/>
            <person name="Labutti K."/>
            <person name="Andreopoulos B."/>
            <person name="Lipzen A."/>
            <person name="Chen C."/>
            <person name="Yanf M."/>
            <person name="Daum C."/>
            <person name="Ng V."/>
            <person name="Clum A."/>
            <person name="Ohm R."/>
            <person name="Martin F."/>
            <person name="Silar P."/>
            <person name="Natvig D."/>
            <person name="Lalanne C."/>
            <person name="Gautier V."/>
            <person name="Ament-Velasquez S.L."/>
            <person name="Kruys A."/>
            <person name="Hutchinson M.I."/>
            <person name="Powell A.J."/>
            <person name="Barry K."/>
            <person name="Miller A.N."/>
            <person name="Grigoriev I.V."/>
            <person name="Debuchy R."/>
            <person name="Gladieux P."/>
            <person name="Thoren M.H."/>
            <person name="Johannesson H."/>
        </authorList>
    </citation>
    <scope>NUCLEOTIDE SEQUENCE</scope>
    <source>
        <strain evidence="3">CBS 315.58</strain>
    </source>
</reference>
<dbReference type="Proteomes" id="UP001303160">
    <property type="component" value="Unassembled WGS sequence"/>
</dbReference>
<feature type="compositionally biased region" description="Polar residues" evidence="1">
    <location>
        <begin position="58"/>
        <end position="74"/>
    </location>
</feature>
<keyword evidence="4" id="KW-1185">Reference proteome</keyword>
<evidence type="ECO:0000256" key="1">
    <source>
        <dbReference type="SAM" id="MobiDB-lite"/>
    </source>
</evidence>
<comment type="caution">
    <text evidence="3">The sequence shown here is derived from an EMBL/GenBank/DDBJ whole genome shotgun (WGS) entry which is preliminary data.</text>
</comment>
<feature type="signal peptide" evidence="2">
    <location>
        <begin position="1"/>
        <end position="17"/>
    </location>
</feature>
<evidence type="ECO:0000313" key="4">
    <source>
        <dbReference type="Proteomes" id="UP001303160"/>
    </source>
</evidence>
<gene>
    <name evidence="3" type="ORF">QBC40DRAFT_271084</name>
</gene>
<protein>
    <submittedName>
        <fullName evidence="3">Uncharacterized protein</fullName>
    </submittedName>
</protein>
<evidence type="ECO:0000256" key="2">
    <source>
        <dbReference type="SAM" id="SignalP"/>
    </source>
</evidence>
<proteinExistence type="predicted"/>
<feature type="compositionally biased region" description="Low complexity" evidence="1">
    <location>
        <begin position="40"/>
        <end position="54"/>
    </location>
</feature>
<dbReference type="EMBL" id="MU863876">
    <property type="protein sequence ID" value="KAK4205507.1"/>
    <property type="molecule type" value="Genomic_DNA"/>
</dbReference>
<dbReference type="AlphaFoldDB" id="A0AAN7B0N0"/>
<keyword evidence="2" id="KW-0732">Signal</keyword>
<feature type="region of interest" description="Disordered" evidence="1">
    <location>
        <begin position="26"/>
        <end position="74"/>
    </location>
</feature>
<organism evidence="3 4">
    <name type="scientific">Triangularia verruculosa</name>
    <dbReference type="NCBI Taxonomy" id="2587418"/>
    <lineage>
        <taxon>Eukaryota</taxon>
        <taxon>Fungi</taxon>
        <taxon>Dikarya</taxon>
        <taxon>Ascomycota</taxon>
        <taxon>Pezizomycotina</taxon>
        <taxon>Sordariomycetes</taxon>
        <taxon>Sordariomycetidae</taxon>
        <taxon>Sordariales</taxon>
        <taxon>Podosporaceae</taxon>
        <taxon>Triangularia</taxon>
    </lineage>
</organism>
<accession>A0AAN7B0N0</accession>
<evidence type="ECO:0000313" key="3">
    <source>
        <dbReference type="EMBL" id="KAK4205507.1"/>
    </source>
</evidence>
<name>A0AAN7B0N0_9PEZI</name>
<feature type="chain" id="PRO_5043035072" evidence="2">
    <location>
        <begin position="18"/>
        <end position="74"/>
    </location>
</feature>
<reference evidence="3" key="1">
    <citation type="journal article" date="2023" name="Mol. Phylogenet. Evol.">
        <title>Genome-scale phylogeny and comparative genomics of the fungal order Sordariales.</title>
        <authorList>
            <person name="Hensen N."/>
            <person name="Bonometti L."/>
            <person name="Westerberg I."/>
            <person name="Brannstrom I.O."/>
            <person name="Guillou S."/>
            <person name="Cros-Aarteil S."/>
            <person name="Calhoun S."/>
            <person name="Haridas S."/>
            <person name="Kuo A."/>
            <person name="Mondo S."/>
            <person name="Pangilinan J."/>
            <person name="Riley R."/>
            <person name="LaButti K."/>
            <person name="Andreopoulos B."/>
            <person name="Lipzen A."/>
            <person name="Chen C."/>
            <person name="Yan M."/>
            <person name="Daum C."/>
            <person name="Ng V."/>
            <person name="Clum A."/>
            <person name="Steindorff A."/>
            <person name="Ohm R.A."/>
            <person name="Martin F."/>
            <person name="Silar P."/>
            <person name="Natvig D.O."/>
            <person name="Lalanne C."/>
            <person name="Gautier V."/>
            <person name="Ament-Velasquez S.L."/>
            <person name="Kruys A."/>
            <person name="Hutchinson M.I."/>
            <person name="Powell A.J."/>
            <person name="Barry K."/>
            <person name="Miller A.N."/>
            <person name="Grigoriev I.V."/>
            <person name="Debuchy R."/>
            <person name="Gladieux P."/>
            <person name="Hiltunen Thoren M."/>
            <person name="Johannesson H."/>
        </authorList>
    </citation>
    <scope>NUCLEOTIDE SEQUENCE</scope>
    <source>
        <strain evidence="3">CBS 315.58</strain>
    </source>
</reference>